<feature type="transmembrane region" description="Helical" evidence="7">
    <location>
        <begin position="342"/>
        <end position="362"/>
    </location>
</feature>
<dbReference type="CDD" id="cd06173">
    <property type="entry name" value="MFS_MefA_like"/>
    <property type="match status" value="1"/>
</dbReference>
<evidence type="ECO:0000256" key="2">
    <source>
        <dbReference type="ARBA" id="ARBA00022448"/>
    </source>
</evidence>
<dbReference type="AlphaFoldDB" id="A0A1J5RBC6"/>
<feature type="transmembrane region" description="Helical" evidence="7">
    <location>
        <begin position="104"/>
        <end position="122"/>
    </location>
</feature>
<name>A0A1J5RBC6_9ZZZZ</name>
<dbReference type="EMBL" id="MLJW01000543">
    <property type="protein sequence ID" value="OIQ85453.1"/>
    <property type="molecule type" value="Genomic_DNA"/>
</dbReference>
<feature type="domain" description="Major facilitator superfamily (MFS) profile" evidence="8">
    <location>
        <begin position="12"/>
        <end position="397"/>
    </location>
</feature>
<evidence type="ECO:0000256" key="3">
    <source>
        <dbReference type="ARBA" id="ARBA00022475"/>
    </source>
</evidence>
<keyword evidence="6 7" id="KW-0472">Membrane</keyword>
<protein>
    <submittedName>
        <fullName evidence="9">Enterobactin exporter EntS</fullName>
    </submittedName>
</protein>
<feature type="transmembrane region" description="Helical" evidence="7">
    <location>
        <begin position="284"/>
        <end position="301"/>
    </location>
</feature>
<evidence type="ECO:0000256" key="7">
    <source>
        <dbReference type="SAM" id="Phobius"/>
    </source>
</evidence>
<accession>A0A1J5RBC6</accession>
<keyword evidence="3" id="KW-1003">Cell membrane</keyword>
<proteinExistence type="predicted"/>
<dbReference type="InterPro" id="IPR010290">
    <property type="entry name" value="TM_effector"/>
</dbReference>
<keyword evidence="5 7" id="KW-1133">Transmembrane helix</keyword>
<comment type="caution">
    <text evidence="9">The sequence shown here is derived from an EMBL/GenBank/DDBJ whole genome shotgun (WGS) entry which is preliminary data.</text>
</comment>
<comment type="subcellular location">
    <subcellularLocation>
        <location evidence="1">Cell membrane</location>
        <topology evidence="1">Multi-pass membrane protein</topology>
    </subcellularLocation>
</comment>
<reference evidence="9" key="1">
    <citation type="submission" date="2016-10" db="EMBL/GenBank/DDBJ databases">
        <title>Sequence of Gallionella enrichment culture.</title>
        <authorList>
            <person name="Poehlein A."/>
            <person name="Muehling M."/>
            <person name="Daniel R."/>
        </authorList>
    </citation>
    <scope>NUCLEOTIDE SEQUENCE</scope>
</reference>
<sequence>MKNTFRALAGRDFRYYFFGQIVSLIGTWVQQVALSWIAYRITGSAFMLGLVAFSGQIPMLLGTPLGGVLADRFNKRDILLWTQVVEMSVAIILSVIAWQHAFSPWILIAASAVLGVCGAMEMPSRQAFITVIIHDRNVLSNAIALNSLTFNAARVLGPAVAGLTLAVFNEPACFAINAVSYVAAIYTLLAIHTEKPMATGAAGSMLEALVYLRRFAPARWLVATVAVTSICVSPFMTFMPVYAKDIFHGGADLLGILLGASGAGALAAALHLANRKSVDGLGKLIILACLAGGIASAAFAYNNLLTLALPLLFASGGAFIMIVTSCNILLQSMVPEHLRGRVMALYTMSFIGMLPIGSLAYGSLAHHIGSVKPVFVIAGVIFIGYAHILRRVLPDLISLARPVLHPER</sequence>
<evidence type="ECO:0000256" key="6">
    <source>
        <dbReference type="ARBA" id="ARBA00023136"/>
    </source>
</evidence>
<organism evidence="9">
    <name type="scientific">mine drainage metagenome</name>
    <dbReference type="NCBI Taxonomy" id="410659"/>
    <lineage>
        <taxon>unclassified sequences</taxon>
        <taxon>metagenomes</taxon>
        <taxon>ecological metagenomes</taxon>
    </lineage>
</organism>
<dbReference type="InterPro" id="IPR020846">
    <property type="entry name" value="MFS_dom"/>
</dbReference>
<feature type="transmembrane region" description="Helical" evidence="7">
    <location>
        <begin position="307"/>
        <end position="330"/>
    </location>
</feature>
<evidence type="ECO:0000259" key="8">
    <source>
        <dbReference type="PROSITE" id="PS50850"/>
    </source>
</evidence>
<gene>
    <name evidence="9" type="ORF">GALL_327100</name>
</gene>
<feature type="transmembrane region" description="Helical" evidence="7">
    <location>
        <begin position="78"/>
        <end position="98"/>
    </location>
</feature>
<dbReference type="InterPro" id="IPR036259">
    <property type="entry name" value="MFS_trans_sf"/>
</dbReference>
<dbReference type="Gene3D" id="1.20.1250.20">
    <property type="entry name" value="MFS general substrate transporter like domains"/>
    <property type="match status" value="1"/>
</dbReference>
<evidence type="ECO:0000256" key="5">
    <source>
        <dbReference type="ARBA" id="ARBA00022989"/>
    </source>
</evidence>
<dbReference type="SUPFAM" id="SSF103473">
    <property type="entry name" value="MFS general substrate transporter"/>
    <property type="match status" value="1"/>
</dbReference>
<feature type="transmembrane region" description="Helical" evidence="7">
    <location>
        <begin position="220"/>
        <end position="241"/>
    </location>
</feature>
<feature type="transmembrane region" description="Helical" evidence="7">
    <location>
        <begin position="15"/>
        <end position="39"/>
    </location>
</feature>
<feature type="transmembrane region" description="Helical" evidence="7">
    <location>
        <begin position="253"/>
        <end position="272"/>
    </location>
</feature>
<dbReference type="GO" id="GO:0005886">
    <property type="term" value="C:plasma membrane"/>
    <property type="evidence" value="ECO:0007669"/>
    <property type="project" value="UniProtKB-SubCell"/>
</dbReference>
<feature type="transmembrane region" description="Helical" evidence="7">
    <location>
        <begin position="374"/>
        <end position="393"/>
    </location>
</feature>
<evidence type="ECO:0000256" key="1">
    <source>
        <dbReference type="ARBA" id="ARBA00004651"/>
    </source>
</evidence>
<evidence type="ECO:0000256" key="4">
    <source>
        <dbReference type="ARBA" id="ARBA00022692"/>
    </source>
</evidence>
<evidence type="ECO:0000313" key="9">
    <source>
        <dbReference type="EMBL" id="OIQ85453.1"/>
    </source>
</evidence>
<dbReference type="PANTHER" id="PTHR23513">
    <property type="entry name" value="INTEGRAL MEMBRANE EFFLUX PROTEIN-RELATED"/>
    <property type="match status" value="1"/>
</dbReference>
<dbReference type="PANTHER" id="PTHR23513:SF11">
    <property type="entry name" value="STAPHYLOFERRIN A TRANSPORTER"/>
    <property type="match status" value="1"/>
</dbReference>
<keyword evidence="4 7" id="KW-0812">Transmembrane</keyword>
<dbReference type="PROSITE" id="PS50850">
    <property type="entry name" value="MFS"/>
    <property type="match status" value="1"/>
</dbReference>
<keyword evidence="2" id="KW-0813">Transport</keyword>
<feature type="transmembrane region" description="Helical" evidence="7">
    <location>
        <begin position="45"/>
        <end position="66"/>
    </location>
</feature>
<dbReference type="GO" id="GO:0022857">
    <property type="term" value="F:transmembrane transporter activity"/>
    <property type="evidence" value="ECO:0007669"/>
    <property type="project" value="InterPro"/>
</dbReference>
<dbReference type="Pfam" id="PF05977">
    <property type="entry name" value="MFS_3"/>
    <property type="match status" value="1"/>
</dbReference>